<dbReference type="PIRSF" id="PIRSF001434">
    <property type="entry name" value="CGS"/>
    <property type="match status" value="1"/>
</dbReference>
<organism evidence="10 11">
    <name type="scientific">Diatraea saccharalis</name>
    <name type="common">sugarcane borer</name>
    <dbReference type="NCBI Taxonomy" id="40085"/>
    <lineage>
        <taxon>Eukaryota</taxon>
        <taxon>Metazoa</taxon>
        <taxon>Ecdysozoa</taxon>
        <taxon>Arthropoda</taxon>
        <taxon>Hexapoda</taxon>
        <taxon>Insecta</taxon>
        <taxon>Pterygota</taxon>
        <taxon>Neoptera</taxon>
        <taxon>Endopterygota</taxon>
        <taxon>Lepidoptera</taxon>
        <taxon>Glossata</taxon>
        <taxon>Ditrysia</taxon>
        <taxon>Pyraloidea</taxon>
        <taxon>Crambidae</taxon>
        <taxon>Crambinae</taxon>
        <taxon>Diatraea</taxon>
    </lineage>
</organism>
<dbReference type="InterPro" id="IPR000277">
    <property type="entry name" value="Cys/Met-Metab_PyrdxlP-dep_enz"/>
</dbReference>
<dbReference type="AlphaFoldDB" id="A0A9N9REX8"/>
<feature type="modified residue" description="N6-(pyridoxal phosphate)lysine" evidence="8">
    <location>
        <position position="209"/>
    </location>
</feature>
<keyword evidence="5 8" id="KW-0663">Pyridoxal phosphate</keyword>
<comment type="pathway">
    <text evidence="2">Amino-acid biosynthesis; L-cysteine biosynthesis; L-cysteine from L-homocysteine and L-serine: step 2/2.</text>
</comment>
<evidence type="ECO:0000256" key="6">
    <source>
        <dbReference type="ARBA" id="ARBA00023192"/>
    </source>
</evidence>
<evidence type="ECO:0000256" key="7">
    <source>
        <dbReference type="ARBA" id="ARBA00029853"/>
    </source>
</evidence>
<dbReference type="OrthoDB" id="3512640at2759"/>
<dbReference type="EC" id="4.4.1.1" evidence="4"/>
<dbReference type="PANTHER" id="PTHR11808">
    <property type="entry name" value="TRANS-SULFURATION ENZYME FAMILY MEMBER"/>
    <property type="match status" value="1"/>
</dbReference>
<evidence type="ECO:0000256" key="9">
    <source>
        <dbReference type="RuleBase" id="RU362118"/>
    </source>
</evidence>
<evidence type="ECO:0000256" key="4">
    <source>
        <dbReference type="ARBA" id="ARBA00012085"/>
    </source>
</evidence>
<sequence length="395" mass="42950">MTDSNMMVLKKKPGFATVAIRAGQDPEKWNSAAVTPPIVTSATYKKPSPSKHNGYHYSRTGNPTRKTLEECLVALDGGSRAIAFGSGLAAVTAIVNLLQQGDHLLSSSDVYGGTMVRFSDSCTRSGIEVTYTDFTDIELVKAAVKDNTKIIWLETPTNPLMKVVDIAAVVEVARSHGNILVAVDNTFLTPYLQNPLDFGVDIVVYSMSKYINGHTDVIMGAVIVKDEELGKRFKFLQESMGGVPSAFDCYLVNRSLKTLALRMERHMTSALFIAKWLETHPKIIKVMHPGLPSHPQHELMMKQSRGHSGVFSFDHCGNLENSTKFLLALKVITLADSLGGVESLAGSPCVTSHVELTAAQRAELGITDSMVRVSIGLEDPEDLLADVKQALEVAF</sequence>
<evidence type="ECO:0000256" key="5">
    <source>
        <dbReference type="ARBA" id="ARBA00022898"/>
    </source>
</evidence>
<keyword evidence="11" id="KW-1185">Reference proteome</keyword>
<reference evidence="10" key="2">
    <citation type="submission" date="2022-10" db="EMBL/GenBank/DDBJ databases">
        <authorList>
            <consortium name="ENA_rothamsted_submissions"/>
            <consortium name="culmorum"/>
            <person name="King R."/>
        </authorList>
    </citation>
    <scope>NUCLEOTIDE SEQUENCE</scope>
</reference>
<evidence type="ECO:0000313" key="11">
    <source>
        <dbReference type="Proteomes" id="UP001153714"/>
    </source>
</evidence>
<dbReference type="SUPFAM" id="SSF53383">
    <property type="entry name" value="PLP-dependent transferases"/>
    <property type="match status" value="1"/>
</dbReference>
<keyword evidence="6" id="KW-0198">Cysteine biosynthesis</keyword>
<dbReference type="GO" id="GO:0004123">
    <property type="term" value="F:cystathionine gamma-lyase activity"/>
    <property type="evidence" value="ECO:0007669"/>
    <property type="project" value="TreeGrafter"/>
</dbReference>
<dbReference type="PANTHER" id="PTHR11808:SF15">
    <property type="entry name" value="CYSTATHIONINE GAMMA-LYASE"/>
    <property type="match status" value="1"/>
</dbReference>
<keyword evidence="6" id="KW-0028">Amino-acid biosynthesis</keyword>
<evidence type="ECO:0000256" key="3">
    <source>
        <dbReference type="ARBA" id="ARBA00009077"/>
    </source>
</evidence>
<gene>
    <name evidence="10" type="ORF">DIATSA_LOCUS13669</name>
</gene>
<dbReference type="InterPro" id="IPR015422">
    <property type="entry name" value="PyrdxlP-dep_Trfase_small"/>
</dbReference>
<comment type="similarity">
    <text evidence="3 9">Belongs to the trans-sulfuration enzymes family.</text>
</comment>
<comment type="cofactor">
    <cofactor evidence="1 9">
        <name>pyridoxal 5'-phosphate</name>
        <dbReference type="ChEBI" id="CHEBI:597326"/>
    </cofactor>
</comment>
<dbReference type="InterPro" id="IPR015424">
    <property type="entry name" value="PyrdxlP-dep_Trfase"/>
</dbReference>
<evidence type="ECO:0000256" key="2">
    <source>
        <dbReference type="ARBA" id="ARBA00005038"/>
    </source>
</evidence>
<dbReference type="GO" id="GO:0019346">
    <property type="term" value="P:transsulfuration"/>
    <property type="evidence" value="ECO:0007669"/>
    <property type="project" value="InterPro"/>
</dbReference>
<accession>A0A9N9REX8</accession>
<evidence type="ECO:0000256" key="1">
    <source>
        <dbReference type="ARBA" id="ARBA00001933"/>
    </source>
</evidence>
<evidence type="ECO:0000256" key="8">
    <source>
        <dbReference type="PIRSR" id="PIRSR001434-2"/>
    </source>
</evidence>
<dbReference type="GO" id="GO:0019343">
    <property type="term" value="P:cysteine biosynthetic process via cystathionine"/>
    <property type="evidence" value="ECO:0007669"/>
    <property type="project" value="TreeGrafter"/>
</dbReference>
<protein>
    <recommendedName>
        <fullName evidence="4">cystathionine gamma-lyase</fullName>
        <ecNumber evidence="4">4.4.1.1</ecNumber>
    </recommendedName>
    <alternativeName>
        <fullName evidence="7">Gamma-cystathionase</fullName>
    </alternativeName>
</protein>
<proteinExistence type="inferred from homology"/>
<dbReference type="Pfam" id="PF01053">
    <property type="entry name" value="Cys_Met_Meta_PP"/>
    <property type="match status" value="1"/>
</dbReference>
<dbReference type="CDD" id="cd00614">
    <property type="entry name" value="CGS_like"/>
    <property type="match status" value="1"/>
</dbReference>
<name>A0A9N9REX8_9NEOP</name>
<dbReference type="Proteomes" id="UP001153714">
    <property type="component" value="Chromosome 9"/>
</dbReference>
<dbReference type="EMBL" id="OU893340">
    <property type="protein sequence ID" value="CAG9796476.1"/>
    <property type="molecule type" value="Genomic_DNA"/>
</dbReference>
<dbReference type="Gene3D" id="3.40.640.10">
    <property type="entry name" value="Type I PLP-dependent aspartate aminotransferase-like (Major domain)"/>
    <property type="match status" value="1"/>
</dbReference>
<dbReference type="FunFam" id="3.90.1150.10:FF:000033">
    <property type="entry name" value="Cystathionine gamma-synthase"/>
    <property type="match status" value="1"/>
</dbReference>
<evidence type="ECO:0000313" key="10">
    <source>
        <dbReference type="EMBL" id="CAG9796476.1"/>
    </source>
</evidence>
<dbReference type="GO" id="GO:0030170">
    <property type="term" value="F:pyridoxal phosphate binding"/>
    <property type="evidence" value="ECO:0007669"/>
    <property type="project" value="InterPro"/>
</dbReference>
<dbReference type="GO" id="GO:0005737">
    <property type="term" value="C:cytoplasm"/>
    <property type="evidence" value="ECO:0007669"/>
    <property type="project" value="TreeGrafter"/>
</dbReference>
<reference evidence="10" key="1">
    <citation type="submission" date="2021-12" db="EMBL/GenBank/DDBJ databases">
        <authorList>
            <person name="King R."/>
        </authorList>
    </citation>
    <scope>NUCLEOTIDE SEQUENCE</scope>
</reference>
<dbReference type="InterPro" id="IPR015421">
    <property type="entry name" value="PyrdxlP-dep_Trfase_major"/>
</dbReference>
<dbReference type="Gene3D" id="3.90.1150.10">
    <property type="entry name" value="Aspartate Aminotransferase, domain 1"/>
    <property type="match status" value="1"/>
</dbReference>
<dbReference type="GO" id="GO:0009086">
    <property type="term" value="P:methionine biosynthetic process"/>
    <property type="evidence" value="ECO:0007669"/>
    <property type="project" value="UniProtKB-ARBA"/>
</dbReference>
<dbReference type="FunFam" id="3.40.640.10:FF:000009">
    <property type="entry name" value="Cystathionine gamma-synthase homolog"/>
    <property type="match status" value="1"/>
</dbReference>